<dbReference type="EMBL" id="CP035806">
    <property type="protein sequence ID" value="QBE48028.1"/>
    <property type="molecule type" value="Genomic_DNA"/>
</dbReference>
<organism evidence="1 2">
    <name type="scientific">Leucobacter triazinivorans</name>
    <dbReference type="NCBI Taxonomy" id="1784719"/>
    <lineage>
        <taxon>Bacteria</taxon>
        <taxon>Bacillati</taxon>
        <taxon>Actinomycetota</taxon>
        <taxon>Actinomycetes</taxon>
        <taxon>Micrococcales</taxon>
        <taxon>Microbacteriaceae</taxon>
        <taxon>Leucobacter</taxon>
    </lineage>
</organism>
<gene>
    <name evidence="1" type="ORF">EVS81_03610</name>
</gene>
<dbReference type="OrthoDB" id="3237545at2"/>
<protein>
    <recommendedName>
        <fullName evidence="3">ATP-binding protein</fullName>
    </recommendedName>
</protein>
<dbReference type="Proteomes" id="UP000289260">
    <property type="component" value="Chromosome"/>
</dbReference>
<proteinExistence type="predicted"/>
<dbReference type="AlphaFoldDB" id="A0A4P6KDR5"/>
<reference evidence="1 2" key="1">
    <citation type="submission" date="2019-02" db="EMBL/GenBank/DDBJ databases">
        <authorList>
            <person name="Sun L."/>
            <person name="Pan D."/>
            <person name="Wu X."/>
        </authorList>
    </citation>
    <scope>NUCLEOTIDE SEQUENCE [LARGE SCALE GENOMIC DNA]</scope>
    <source>
        <strain evidence="1 2">JW-1</strain>
    </source>
</reference>
<evidence type="ECO:0000313" key="2">
    <source>
        <dbReference type="Proteomes" id="UP000289260"/>
    </source>
</evidence>
<dbReference type="InterPro" id="IPR027417">
    <property type="entry name" value="P-loop_NTPase"/>
</dbReference>
<name>A0A4P6KDR5_9MICO</name>
<evidence type="ECO:0008006" key="3">
    <source>
        <dbReference type="Google" id="ProtNLM"/>
    </source>
</evidence>
<dbReference type="SUPFAM" id="SSF52540">
    <property type="entry name" value="P-loop containing nucleoside triphosphate hydrolases"/>
    <property type="match status" value="1"/>
</dbReference>
<evidence type="ECO:0000313" key="1">
    <source>
        <dbReference type="EMBL" id="QBE48028.1"/>
    </source>
</evidence>
<accession>A0A4P6KDR5</accession>
<dbReference type="RefSeq" id="WP_130109177.1">
    <property type="nucleotide sequence ID" value="NZ_CP035806.1"/>
</dbReference>
<sequence>MPGYDLEVLDAMLIDGRSGAGKTDLAARIANRLREIGREPQLLRVEDLYPGWDGLAAGSRALAEALDSGAYRRYDWAAEAFADRVAVTTDRPLLVEGCGAVTARNLAAARRWADRAAGPGRGAIVRSVWIECPVEVRRSRALSRDGETYAPHWERWAAQEDRLFGEHQPWLLADEVLHCA</sequence>
<dbReference type="KEGG" id="ltr:EVS81_03610"/>
<dbReference type="Gene3D" id="3.40.50.300">
    <property type="entry name" value="P-loop containing nucleotide triphosphate hydrolases"/>
    <property type="match status" value="1"/>
</dbReference>
<keyword evidence="2" id="KW-1185">Reference proteome</keyword>